<feature type="region of interest" description="Disordered" evidence="7">
    <location>
        <begin position="1587"/>
        <end position="1608"/>
    </location>
</feature>
<feature type="compositionally biased region" description="Polar residues" evidence="7">
    <location>
        <begin position="1979"/>
        <end position="1989"/>
    </location>
</feature>
<dbReference type="CDD" id="cd00201">
    <property type="entry name" value="WW"/>
    <property type="match status" value="2"/>
</dbReference>
<evidence type="ECO:0000256" key="1">
    <source>
        <dbReference type="ARBA" id="ARBA00004240"/>
    </source>
</evidence>
<dbReference type="PANTHER" id="PTHR13402:SF6">
    <property type="entry name" value="SECRETORY 16, ISOFORM I"/>
    <property type="match status" value="1"/>
</dbReference>
<dbReference type="GO" id="GO:0070973">
    <property type="term" value="P:protein localization to endoplasmic reticulum exit site"/>
    <property type="evidence" value="ECO:0007669"/>
    <property type="project" value="TreeGrafter"/>
</dbReference>
<dbReference type="SMART" id="SM00456">
    <property type="entry name" value="WW"/>
    <property type="match status" value="3"/>
</dbReference>
<dbReference type="Pfam" id="PF12931">
    <property type="entry name" value="TPR_Sec16"/>
    <property type="match status" value="1"/>
</dbReference>
<feature type="compositionally biased region" description="Basic and acidic residues" evidence="7">
    <location>
        <begin position="1132"/>
        <end position="1143"/>
    </location>
</feature>
<dbReference type="InterPro" id="IPR036020">
    <property type="entry name" value="WW_dom_sf"/>
</dbReference>
<dbReference type="GO" id="GO:0070971">
    <property type="term" value="C:endoplasmic reticulum exit site"/>
    <property type="evidence" value="ECO:0007669"/>
    <property type="project" value="TreeGrafter"/>
</dbReference>
<feature type="compositionally biased region" description="Basic and acidic residues" evidence="7">
    <location>
        <begin position="1380"/>
        <end position="1389"/>
    </location>
</feature>
<feature type="region of interest" description="Disordered" evidence="7">
    <location>
        <begin position="197"/>
        <end position="229"/>
    </location>
</feature>
<sequence>MDAVPSSLFGGPDDSSSSFLFDSSQQTFTSALPKVNESLCATYSSDQTPTAVPSSHELPASIPTTEGSYEYGQDGSTESPWVLDYTVEGHAYWYNYDTGESCWCQPEEVVSDATNGNEAYMHFATEEGQPQAELFGETNTSATSELTQSEIFGGESAESTWWGTAASESSHGMPGRATSLEDCVAASDLISPEAAHGVRAVATSREQGSGCSSSAHTGPPPASELFGGPPAAAELFHAQGTSGNGARCNPEDPFWIQKGAPAASELFGGGNSFIEAPAAFQITSQPVSPQANVGAHTEPAAAHTERAASAWPSSTATASELFDGAPEASELFRDSSLAAGGARPVSRQANVTAIYEPAARAQTRATDVGATNVGTNVPATASELFRGAPAVSELFGDSSLPAASALFSAQPSRPTVLNSDAIPSKPSGRGPGLALVPAPSAHGGSLGAAADAGSPLECSSSLRAATVATTSDQAACSATTPAAAELWSSEWEAEELPEPDDGVGLTRVEEPQGAMLEESPLLVGDPFTSMAVSVERGAKEHDQADAAGFASVEAQVSQLAVATSADDDEHRNGCESSALAAGPASHSESFEFPPSAAELFHVSATQDPQTSGHEGSRKRCQSGAAGAPAASELFGGNRSPDGACDARFQTQSAAQPVSLRNSEPAASGWPSSTDFASACGSDSASELFGGVPAASELFADSSLPAASALFSAQPAQPAALNSDATLFPPSARAHGLAMVPAADMHAKGSGLTAGASLACAPASRPGAAVTITNDQPACVAATYAAPDPSFFEREAEDRDISAPNGGVAPASDKKPEDTMLGGTQGTARDDFSAMATSVEDGAEEHEQPAATSSTSMQEDELALSTCSARDAAIPAPDAHGLSSLASKHVGKTDGTLPMAEYRSREPIDKADNISVRRTQVKYEFCEERTLDARQPAEAFDRPVSTEMPNAVTGGADAASCVSDSFTYSDQLNDGEQEQLCPVTAEAHFLANGEVAASGASDMGSNGACELSTNGLDENPASASVGVEAALNRVNLPLAELGEADSGVLVTGNESSKDLVADELGWAQGVTPEGFPYWYNYITGESSWELPEELQAAIGESRGDEQLAELELELEFGAESASDVQPEATGGDPSDHSFAHEAETPSRTSATCDPEPSTLERPAAGDKSQDEFLAGFDDLFGTRNAPASTESTDQVDGRSFRSLQNSADHQRHATDGEGEALPPFTAEPAAIDGDGSASFGSSAQERDVLDFSYGECSVSDSASARSVSGADHSTADSLVPRDVVDDKASILTAEEQMDQSCTRTAEYDDGHVLRHGVDDAAADAPSARELPHEVSPTQNGEVVPEVSAVHHADRQDNGYFDLVEEVHNTEEWNPDGQLTDQHSEDVHGDDQYGESAACTEDNPWVESYTEDGYVYWYNFLTGESSWEPPGSIQTDEPAEVNAQPTGDHRTFAESSISPLEAATPQVEYSPRPSVCWGFGGTLAVLFSPSTAGAFGSVHLCNVEHLLSESEVALSVTSFPGPVDSTTPKEDILQFTQAQREIACEDEDLALLWGLLHILCKSDGLLDGSAANEDASELLDLLIDQETGGKPASPGGAALVSSPLRKSSTSDDEHALAAELERLLIRGQREAACQYAMTHDMWADALLLSSHMDANTWRMVMARFAAQRYTPGAPLRTLYSLFADAGATTFDGWRPDSSSLADAVKWRRNVAMMLANPLMGDTDIITSLGDQLATSGSIIAAHCCYLLAEVSLQAPAEIHPARLVLLGYDPTYMHAPSCASVQASEIYCHFRRVALASQPDYVRNLDFTATTLLPHQLYYAFQLCDLGRLEQAAAYVDIVQRGLGALDSPSAVTSLDQAPASGLGTSSGRASRRGFLGGLTSVVGSALSFLPGSRSTQLDDFSEFVYNEKYGAWMPGDVDPDEWAKENLAAPPPPPKAGCSSSTTKGAPEDAAVSSANTGHGSAPQTPLGNQPRSMPGTGTGNFSARSTASRRNPRSRYVDTFNQADPTTDRDLMPPPSARPKPATPAYNIFTPQKSAD</sequence>
<evidence type="ECO:0000259" key="8">
    <source>
        <dbReference type="PROSITE" id="PS50020"/>
    </source>
</evidence>
<feature type="domain" description="WW" evidence="8">
    <location>
        <begin position="1401"/>
        <end position="1430"/>
    </location>
</feature>
<comment type="subcellular location">
    <subcellularLocation>
        <location evidence="1">Endoplasmic reticulum</location>
    </subcellularLocation>
</comment>
<name>A0AB34IQL9_PRYPA</name>
<feature type="compositionally biased region" description="Polar residues" evidence="7">
    <location>
        <begin position="604"/>
        <end position="613"/>
    </location>
</feature>
<feature type="region of interest" description="Disordered" evidence="7">
    <location>
        <begin position="1372"/>
        <end position="1396"/>
    </location>
</feature>
<dbReference type="EMBL" id="JBGBPQ010000020">
    <property type="protein sequence ID" value="KAL1504367.1"/>
    <property type="molecule type" value="Genomic_DNA"/>
</dbReference>
<evidence type="ECO:0000256" key="4">
    <source>
        <dbReference type="ARBA" id="ARBA00022824"/>
    </source>
</evidence>
<feature type="compositionally biased region" description="Polar residues" evidence="7">
    <location>
        <begin position="648"/>
        <end position="661"/>
    </location>
</feature>
<feature type="region of interest" description="Disordered" evidence="7">
    <location>
        <begin position="1260"/>
        <end position="1280"/>
    </location>
</feature>
<feature type="region of interest" description="Disordered" evidence="7">
    <location>
        <begin position="795"/>
        <end position="864"/>
    </location>
</feature>
<evidence type="ECO:0000256" key="7">
    <source>
        <dbReference type="SAM" id="MobiDB-lite"/>
    </source>
</evidence>
<evidence type="ECO:0000313" key="10">
    <source>
        <dbReference type="Proteomes" id="UP001515480"/>
    </source>
</evidence>
<protein>
    <recommendedName>
        <fullName evidence="6">Protein transport protein sec16</fullName>
    </recommendedName>
</protein>
<comment type="similarity">
    <text evidence="2 6">Belongs to the SEC16 family.</text>
</comment>
<dbReference type="InterPro" id="IPR024340">
    <property type="entry name" value="Sec16_CCD"/>
</dbReference>
<feature type="region of interest" description="Disordered" evidence="7">
    <location>
        <begin position="1915"/>
        <end position="2036"/>
    </location>
</feature>
<dbReference type="Gene3D" id="2.20.70.10">
    <property type="match status" value="2"/>
</dbReference>
<feature type="compositionally biased region" description="Polar residues" evidence="7">
    <location>
        <begin position="44"/>
        <end position="53"/>
    </location>
</feature>
<evidence type="ECO:0000313" key="9">
    <source>
        <dbReference type="EMBL" id="KAL1504367.1"/>
    </source>
</evidence>
<dbReference type="GO" id="GO:0016192">
    <property type="term" value="P:vesicle-mediated transport"/>
    <property type="evidence" value="ECO:0007669"/>
    <property type="project" value="UniProtKB-KW"/>
</dbReference>
<feature type="compositionally biased region" description="Pro residues" evidence="7">
    <location>
        <begin position="2012"/>
        <end position="2022"/>
    </location>
</feature>
<dbReference type="CDD" id="cd09233">
    <property type="entry name" value="ACE1-Sec16-like"/>
    <property type="match status" value="1"/>
</dbReference>
<comment type="caution">
    <text evidence="9">The sequence shown here is derived from an EMBL/GenBank/DDBJ whole genome shotgun (WGS) entry which is preliminary data.</text>
</comment>
<gene>
    <name evidence="9" type="ORF">AB1Y20_010773</name>
</gene>
<keyword evidence="4 6" id="KW-0256">Endoplasmic reticulum</keyword>
<feature type="domain" description="WW" evidence="8">
    <location>
        <begin position="75"/>
        <end position="108"/>
    </location>
</feature>
<evidence type="ECO:0000256" key="6">
    <source>
        <dbReference type="RuleBase" id="RU364101"/>
    </source>
</evidence>
<feature type="compositionally biased region" description="Polar residues" evidence="7">
    <location>
        <begin position="1952"/>
        <end position="1971"/>
    </location>
</feature>
<dbReference type="GO" id="GO:0012507">
    <property type="term" value="C:ER to Golgi transport vesicle membrane"/>
    <property type="evidence" value="ECO:0007669"/>
    <property type="project" value="TreeGrafter"/>
</dbReference>
<accession>A0AB34IQL9</accession>
<evidence type="ECO:0000256" key="5">
    <source>
        <dbReference type="ARBA" id="ARBA00022892"/>
    </source>
</evidence>
<feature type="compositionally biased region" description="Low complexity" evidence="7">
    <location>
        <begin position="1228"/>
        <end position="1241"/>
    </location>
</feature>
<keyword evidence="6" id="KW-0472">Membrane</keyword>
<dbReference type="Proteomes" id="UP001515480">
    <property type="component" value="Unassembled WGS sequence"/>
</dbReference>
<dbReference type="PROSITE" id="PS50020">
    <property type="entry name" value="WW_DOMAIN_2"/>
    <property type="match status" value="3"/>
</dbReference>
<dbReference type="PANTHER" id="PTHR13402">
    <property type="entry name" value="RGPR-RELATED"/>
    <property type="match status" value="1"/>
</dbReference>
<dbReference type="InterPro" id="IPR001202">
    <property type="entry name" value="WW_dom"/>
</dbReference>
<evidence type="ECO:0000256" key="2">
    <source>
        <dbReference type="ARBA" id="ARBA00005927"/>
    </source>
</evidence>
<keyword evidence="5 6" id="KW-0931">ER-Golgi transport</keyword>
<reference evidence="9 10" key="1">
    <citation type="journal article" date="2024" name="Science">
        <title>Giant polyketide synthase enzymes in the biosynthesis of giant marine polyether toxins.</title>
        <authorList>
            <person name="Fallon T.R."/>
            <person name="Shende V.V."/>
            <person name="Wierzbicki I.H."/>
            <person name="Pendleton A.L."/>
            <person name="Watervoot N.F."/>
            <person name="Auber R.P."/>
            <person name="Gonzalez D.J."/>
            <person name="Wisecaver J.H."/>
            <person name="Moore B.S."/>
        </authorList>
    </citation>
    <scope>NUCLEOTIDE SEQUENCE [LARGE SCALE GENOMIC DNA]</scope>
    <source>
        <strain evidence="9 10">12B1</strain>
    </source>
</reference>
<feature type="region of interest" description="Disordered" evidence="7">
    <location>
        <begin position="604"/>
        <end position="674"/>
    </location>
</feature>
<dbReference type="Pfam" id="PF12932">
    <property type="entry name" value="Sec16"/>
    <property type="match status" value="1"/>
</dbReference>
<feature type="region of interest" description="Disordered" evidence="7">
    <location>
        <begin position="562"/>
        <end position="591"/>
    </location>
</feature>
<keyword evidence="6" id="KW-0653">Protein transport</keyword>
<feature type="region of interest" description="Disordered" evidence="7">
    <location>
        <begin position="1118"/>
        <end position="1167"/>
    </location>
</feature>
<dbReference type="InterPro" id="IPR024298">
    <property type="entry name" value="Sec16_Sec23-bd"/>
</dbReference>
<organism evidence="9 10">
    <name type="scientific">Prymnesium parvum</name>
    <name type="common">Toxic golden alga</name>
    <dbReference type="NCBI Taxonomy" id="97485"/>
    <lineage>
        <taxon>Eukaryota</taxon>
        <taxon>Haptista</taxon>
        <taxon>Haptophyta</taxon>
        <taxon>Prymnesiophyceae</taxon>
        <taxon>Prymnesiales</taxon>
        <taxon>Prymnesiaceae</taxon>
        <taxon>Prymnesium</taxon>
    </lineage>
</organism>
<feature type="domain" description="WW" evidence="8">
    <location>
        <begin position="1064"/>
        <end position="1092"/>
    </location>
</feature>
<keyword evidence="3 6" id="KW-0813">Transport</keyword>
<feature type="compositionally biased region" description="Polar residues" evidence="7">
    <location>
        <begin position="1184"/>
        <end position="1193"/>
    </location>
</feature>
<feature type="compositionally biased region" description="Polar residues" evidence="7">
    <location>
        <begin position="204"/>
        <end position="216"/>
    </location>
</feature>
<feature type="compositionally biased region" description="Low complexity" evidence="7">
    <location>
        <begin position="1260"/>
        <end position="1270"/>
    </location>
</feature>
<feature type="region of interest" description="Disordered" evidence="7">
    <location>
        <begin position="44"/>
        <end position="75"/>
    </location>
</feature>
<dbReference type="PROSITE" id="PS01159">
    <property type="entry name" value="WW_DOMAIN_1"/>
    <property type="match status" value="3"/>
</dbReference>
<dbReference type="Pfam" id="PF00397">
    <property type="entry name" value="WW"/>
    <property type="match status" value="2"/>
</dbReference>
<keyword evidence="10" id="KW-1185">Reference proteome</keyword>
<dbReference type="GO" id="GO:0007030">
    <property type="term" value="P:Golgi organization"/>
    <property type="evidence" value="ECO:0007669"/>
    <property type="project" value="TreeGrafter"/>
</dbReference>
<dbReference type="SUPFAM" id="SSF51045">
    <property type="entry name" value="WW domain"/>
    <property type="match status" value="3"/>
</dbReference>
<feature type="region of interest" description="Disordered" evidence="7">
    <location>
        <begin position="1426"/>
        <end position="1449"/>
    </location>
</feature>
<proteinExistence type="inferred from homology"/>
<feature type="region of interest" description="Disordered" evidence="7">
    <location>
        <begin position="1178"/>
        <end position="1197"/>
    </location>
</feature>
<evidence type="ECO:0000256" key="3">
    <source>
        <dbReference type="ARBA" id="ARBA00022448"/>
    </source>
</evidence>
<dbReference type="GO" id="GO:0015031">
    <property type="term" value="P:protein transport"/>
    <property type="evidence" value="ECO:0007669"/>
    <property type="project" value="UniProtKB-KW"/>
</dbReference>
<feature type="region of interest" description="Disordered" evidence="7">
    <location>
        <begin position="1204"/>
        <end position="1241"/>
    </location>
</feature>
<dbReference type="Gene3D" id="1.25.40.1030">
    <property type="match status" value="1"/>
</dbReference>